<keyword evidence="1" id="KW-0812">Transmembrane</keyword>
<gene>
    <name evidence="2" type="ORF">CQ13_34040</name>
</gene>
<dbReference type="EMBL" id="LLYA01000188">
    <property type="protein sequence ID" value="KRR19252.1"/>
    <property type="molecule type" value="Genomic_DNA"/>
</dbReference>
<sequence>MASMGSKRAVKRERSLDRTVENVPGEITSVLDPGESVVAVFNMDAGLDVYATRQRFFGARGDRLIGIQYTEVSEARRRTADWRTWSGITRIVLGIAFAAAGALTGFETMPSTIVSLALFLIGAAFLFLGFYKRDDWVELKIERPESPPSFWYMVVFLPFWLMLRSRKRYRIPGNREQVDAFYQFLMARIPARRTTLYPN</sequence>
<dbReference type="Proteomes" id="UP000052023">
    <property type="component" value="Unassembled WGS sequence"/>
</dbReference>
<feature type="transmembrane region" description="Helical" evidence="1">
    <location>
        <begin position="113"/>
        <end position="130"/>
    </location>
</feature>
<dbReference type="AlphaFoldDB" id="A0A0R3MG84"/>
<reference evidence="2 3" key="1">
    <citation type="submission" date="2014-03" db="EMBL/GenBank/DDBJ databases">
        <title>Bradyrhizobium valentinum sp. nov., isolated from effective nodules of Lupinus mariae-josephae, a lupine endemic of basic-lime soils in Eastern Spain.</title>
        <authorList>
            <person name="Duran D."/>
            <person name="Rey L."/>
            <person name="Navarro A."/>
            <person name="Busquets A."/>
            <person name="Imperial J."/>
            <person name="Ruiz-Argueso T."/>
        </authorList>
    </citation>
    <scope>NUCLEOTIDE SEQUENCE [LARGE SCALE GENOMIC DNA]</scope>
    <source>
        <strain evidence="2 3">Ro19</strain>
    </source>
</reference>
<organism evidence="2 3">
    <name type="scientific">Bradyrhizobium retamae</name>
    <dbReference type="NCBI Taxonomy" id="1300035"/>
    <lineage>
        <taxon>Bacteria</taxon>
        <taxon>Pseudomonadati</taxon>
        <taxon>Pseudomonadota</taxon>
        <taxon>Alphaproteobacteria</taxon>
        <taxon>Hyphomicrobiales</taxon>
        <taxon>Nitrobacteraceae</taxon>
        <taxon>Bradyrhizobium</taxon>
    </lineage>
</organism>
<evidence type="ECO:0000256" key="1">
    <source>
        <dbReference type="SAM" id="Phobius"/>
    </source>
</evidence>
<protein>
    <submittedName>
        <fullName evidence="2">Uncharacterized protein</fullName>
    </submittedName>
</protein>
<feature type="transmembrane region" description="Helical" evidence="1">
    <location>
        <begin position="87"/>
        <end position="106"/>
    </location>
</feature>
<keyword evidence="3" id="KW-1185">Reference proteome</keyword>
<comment type="caution">
    <text evidence="2">The sequence shown here is derived from an EMBL/GenBank/DDBJ whole genome shotgun (WGS) entry which is preliminary data.</text>
</comment>
<proteinExistence type="predicted"/>
<name>A0A0R3MG84_9BRAD</name>
<keyword evidence="1" id="KW-0472">Membrane</keyword>
<keyword evidence="1" id="KW-1133">Transmembrane helix</keyword>
<accession>A0A0R3MG84</accession>
<evidence type="ECO:0000313" key="3">
    <source>
        <dbReference type="Proteomes" id="UP000052023"/>
    </source>
</evidence>
<evidence type="ECO:0000313" key="2">
    <source>
        <dbReference type="EMBL" id="KRR19252.1"/>
    </source>
</evidence>